<protein>
    <submittedName>
        <fullName evidence="1">Uncharacterized protein</fullName>
    </submittedName>
</protein>
<dbReference type="EMBL" id="LBVT01000027">
    <property type="protein sequence ID" value="KKQ91023.1"/>
    <property type="molecule type" value="Genomic_DNA"/>
</dbReference>
<feature type="non-terminal residue" evidence="1">
    <location>
        <position position="1"/>
    </location>
</feature>
<dbReference type="Proteomes" id="UP000034706">
    <property type="component" value="Unassembled WGS sequence"/>
</dbReference>
<sequence>ASKIIYLLKNPSEASRFGENGYKMATSEFNLDKMIDNYLKFYE</sequence>
<organism evidence="1 2">
    <name type="scientific">Candidatus Azambacteria bacterium GW2011_GWA2_39_10</name>
    <dbReference type="NCBI Taxonomy" id="1618611"/>
    <lineage>
        <taxon>Bacteria</taxon>
        <taxon>Candidatus Azamiibacteriota</taxon>
    </lineage>
</organism>
<name>A0A0G0LGK7_9BACT</name>
<evidence type="ECO:0000313" key="1">
    <source>
        <dbReference type="EMBL" id="KKQ91023.1"/>
    </source>
</evidence>
<dbReference type="AlphaFoldDB" id="A0A0G0LGK7"/>
<comment type="caution">
    <text evidence="1">The sequence shown here is derived from an EMBL/GenBank/DDBJ whole genome shotgun (WGS) entry which is preliminary data.</text>
</comment>
<reference evidence="1 2" key="1">
    <citation type="journal article" date="2015" name="Nature">
        <title>rRNA introns, odd ribosomes, and small enigmatic genomes across a large radiation of phyla.</title>
        <authorList>
            <person name="Brown C.T."/>
            <person name="Hug L.A."/>
            <person name="Thomas B.C."/>
            <person name="Sharon I."/>
            <person name="Castelle C.J."/>
            <person name="Singh A."/>
            <person name="Wilkins M.J."/>
            <person name="Williams K.H."/>
            <person name="Banfield J.F."/>
        </authorList>
    </citation>
    <scope>NUCLEOTIDE SEQUENCE [LARGE SCALE GENOMIC DNA]</scope>
</reference>
<proteinExistence type="predicted"/>
<gene>
    <name evidence="1" type="ORF">UT16_C0027G0007</name>
</gene>
<evidence type="ECO:0000313" key="2">
    <source>
        <dbReference type="Proteomes" id="UP000034706"/>
    </source>
</evidence>
<accession>A0A0G0LGK7</accession>
<dbReference type="Gene3D" id="3.40.50.2000">
    <property type="entry name" value="Glycogen Phosphorylase B"/>
    <property type="match status" value="2"/>
</dbReference>
<dbReference type="SUPFAM" id="SSF53756">
    <property type="entry name" value="UDP-Glycosyltransferase/glycogen phosphorylase"/>
    <property type="match status" value="1"/>
</dbReference>